<dbReference type="AlphaFoldDB" id="A0A813GGZ8"/>
<evidence type="ECO:0000313" key="2">
    <source>
        <dbReference type="Proteomes" id="UP000654075"/>
    </source>
</evidence>
<dbReference type="PANTHER" id="PTHR42892:SF1">
    <property type="entry name" value="GLUCOSAMINE-6-PHOSPHATE ISOMERASE"/>
    <property type="match status" value="1"/>
</dbReference>
<dbReference type="Gene3D" id="3.40.50.1360">
    <property type="match status" value="1"/>
</dbReference>
<dbReference type="GO" id="GO:0004342">
    <property type="term" value="F:glucosamine-6-phosphate deaminase activity"/>
    <property type="evidence" value="ECO:0007669"/>
    <property type="project" value="InterPro"/>
</dbReference>
<evidence type="ECO:0000313" key="1">
    <source>
        <dbReference type="EMBL" id="CAE8624230.1"/>
    </source>
</evidence>
<evidence type="ECO:0008006" key="3">
    <source>
        <dbReference type="Google" id="ProtNLM"/>
    </source>
</evidence>
<dbReference type="EMBL" id="CAJNNV010028339">
    <property type="protein sequence ID" value="CAE8624230.1"/>
    <property type="molecule type" value="Genomic_DNA"/>
</dbReference>
<dbReference type="OrthoDB" id="7663298at2759"/>
<name>A0A813GGZ8_POLGL</name>
<dbReference type="OMA" id="QIDEFYP"/>
<dbReference type="InterPro" id="IPR052960">
    <property type="entry name" value="GlcN6P_deaminase-like"/>
</dbReference>
<dbReference type="InterPro" id="IPR037171">
    <property type="entry name" value="NagB/RpiA_transferase-like"/>
</dbReference>
<proteinExistence type="predicted"/>
<dbReference type="GO" id="GO:0006044">
    <property type="term" value="P:N-acetylglucosamine metabolic process"/>
    <property type="evidence" value="ECO:0007669"/>
    <property type="project" value="InterPro"/>
</dbReference>
<keyword evidence="2" id="KW-1185">Reference proteome</keyword>
<accession>A0A813GGZ8</accession>
<reference evidence="1" key="1">
    <citation type="submission" date="2021-02" db="EMBL/GenBank/DDBJ databases">
        <authorList>
            <person name="Dougan E. K."/>
            <person name="Rhodes N."/>
            <person name="Thang M."/>
            <person name="Chan C."/>
        </authorList>
    </citation>
    <scope>NUCLEOTIDE SEQUENCE</scope>
</reference>
<comment type="caution">
    <text evidence="1">The sequence shown here is derived from an EMBL/GenBank/DDBJ whole genome shotgun (WGS) entry which is preliminary data.</text>
</comment>
<dbReference type="PANTHER" id="PTHR42892">
    <property type="entry name" value="GLUCOSAMINE-6-PHOSPHATE DEAMINASE-LIKE PROTEIN BT_0258-RELATED"/>
    <property type="match status" value="1"/>
</dbReference>
<dbReference type="PROSITE" id="PS01161">
    <property type="entry name" value="GLC_GALNAC_ISOMERASE"/>
    <property type="match status" value="1"/>
</dbReference>
<sequence length="830" mass="92793">MAVKRKLESGEEQQAVAKASTVEKCLVSASPFEMQYSPEEKMRAVIVENFPALGKAAAFRFLEWAQQNPKGVCSLPTGKTPEFFIKWVQRILKDWRDPAIQQEVQRFGLQPDCPSLEGLTFVQMDEFYPISPSQQNSFHHYVSEYYLKGFGMDPAKALLMDCSKIGLDSVSESRPRHFGPTGEPEDHLRADHMEDVWPEGSVDLTLRIREPTSRLERLQRRVLRQVDQWCAEHEAKIRALGGIGFFMGGIGPDGHVAFNCQGCDHLATTRLDQLNYPSQAAAAGDLGGIEAVRRRKVITIGLGTITYNPNCVALICAAGEAKEQVVRNAMEEAEHVNFPATALHRLPSACFFVTAGAAKLLVRRQLVLLQRLSCIDDGVLVRVLVALSARLRKRLVDLRPEDVESCPLAACALARAGRPLAQVAIMVRDALIAKIERGCQVRGNTKFLHTEPHHDDIMLGYLPAVLRHTRVASNEHHFMCATSGFNSVSNRHMLMLLQRVETFLRSPTWTRLCAQGYFGSGETAMDFRRRDVWKFLDGIAAADDELRDEGAARRLVANLCAIYGEVAQRDGNASALAARVQSLRSYFEGCYAGQKDTPDVQTLKGSCREFEAECVWGYIGWQLPNISHLRLGFYTAGIFAPEPTHQRDVMPVLKLLQKLNPDVVSVALDPEASGPDTHYKVAHGCRCKDAGCRIVWGYRNVWFRFEPHEVSTIIPVTLQTISTLNHMFLNSFESQRDAEFPAHEIQGPFCAMSQRVQVQQYGMIEECLGYGWNMEPAAVDWVYKKFKGSKLAVGHLSEKGERLLKVCAFGTALLFYSTAGFMPGFGRKFM</sequence>
<dbReference type="InterPro" id="IPR018321">
    <property type="entry name" value="Glucosamine6P_isomerase_CS"/>
</dbReference>
<organism evidence="1 2">
    <name type="scientific">Polarella glacialis</name>
    <name type="common">Dinoflagellate</name>
    <dbReference type="NCBI Taxonomy" id="89957"/>
    <lineage>
        <taxon>Eukaryota</taxon>
        <taxon>Sar</taxon>
        <taxon>Alveolata</taxon>
        <taxon>Dinophyceae</taxon>
        <taxon>Suessiales</taxon>
        <taxon>Suessiaceae</taxon>
        <taxon>Polarella</taxon>
    </lineage>
</organism>
<dbReference type="SUPFAM" id="SSF100950">
    <property type="entry name" value="NagB/RpiA/CoA transferase-like"/>
    <property type="match status" value="1"/>
</dbReference>
<dbReference type="Proteomes" id="UP000654075">
    <property type="component" value="Unassembled WGS sequence"/>
</dbReference>
<gene>
    <name evidence="1" type="ORF">PGLA1383_LOCUS41378</name>
</gene>
<protein>
    <recommendedName>
        <fullName evidence="3">Glucosamine-6-phosphate deaminase</fullName>
    </recommendedName>
</protein>